<dbReference type="GO" id="GO:0008270">
    <property type="term" value="F:zinc ion binding"/>
    <property type="evidence" value="ECO:0007669"/>
    <property type="project" value="UniProtKB-KW"/>
</dbReference>
<dbReference type="PANTHER" id="PTHR23328:SF0">
    <property type="entry name" value="RING-TYPE DOMAIN-CONTAINING PROTEIN"/>
    <property type="match status" value="1"/>
</dbReference>
<accession>A0A9D5CAB9</accession>
<dbReference type="GO" id="GO:0035861">
    <property type="term" value="C:site of double-strand break"/>
    <property type="evidence" value="ECO:0007669"/>
    <property type="project" value="TreeGrafter"/>
</dbReference>
<evidence type="ECO:0000256" key="10">
    <source>
        <dbReference type="ARBA" id="ARBA00023242"/>
    </source>
</evidence>
<dbReference type="InterPro" id="IPR051657">
    <property type="entry name" value="RNF168/RNF169_E3_ubiq-ligase"/>
</dbReference>
<dbReference type="EC" id="2.3.2.27" evidence="3"/>
<name>A0A9D5CAB9_9LILI</name>
<feature type="region of interest" description="Disordered" evidence="12">
    <location>
        <begin position="53"/>
        <end position="139"/>
    </location>
</feature>
<evidence type="ECO:0000259" key="13">
    <source>
        <dbReference type="PROSITE" id="PS50089"/>
    </source>
</evidence>
<protein>
    <recommendedName>
        <fullName evidence="3">RING-type E3 ubiquitin transferase</fullName>
        <ecNumber evidence="3">2.3.2.27</ecNumber>
    </recommendedName>
</protein>
<evidence type="ECO:0000256" key="12">
    <source>
        <dbReference type="SAM" id="MobiDB-lite"/>
    </source>
</evidence>
<organism evidence="14 15">
    <name type="scientific">Dioscorea zingiberensis</name>
    <dbReference type="NCBI Taxonomy" id="325984"/>
    <lineage>
        <taxon>Eukaryota</taxon>
        <taxon>Viridiplantae</taxon>
        <taxon>Streptophyta</taxon>
        <taxon>Embryophyta</taxon>
        <taxon>Tracheophyta</taxon>
        <taxon>Spermatophyta</taxon>
        <taxon>Magnoliopsida</taxon>
        <taxon>Liliopsida</taxon>
        <taxon>Dioscoreales</taxon>
        <taxon>Dioscoreaceae</taxon>
        <taxon>Dioscorea</taxon>
    </lineage>
</organism>
<keyword evidence="8" id="KW-0833">Ubl conjugation pathway</keyword>
<evidence type="ECO:0000313" key="14">
    <source>
        <dbReference type="EMBL" id="KAJ0969113.1"/>
    </source>
</evidence>
<dbReference type="PANTHER" id="PTHR23328">
    <property type="entry name" value="RING-TYPE DOMAIN-CONTAINING PROTEIN"/>
    <property type="match status" value="1"/>
</dbReference>
<dbReference type="SMART" id="SM00184">
    <property type="entry name" value="RING"/>
    <property type="match status" value="1"/>
</dbReference>
<feature type="compositionally biased region" description="Acidic residues" evidence="12">
    <location>
        <begin position="100"/>
        <end position="110"/>
    </location>
</feature>
<dbReference type="GO" id="GO:0005634">
    <property type="term" value="C:nucleus"/>
    <property type="evidence" value="ECO:0007669"/>
    <property type="project" value="UniProtKB-SubCell"/>
</dbReference>
<dbReference type="Gene3D" id="3.30.40.10">
    <property type="entry name" value="Zinc/RING finger domain, C3HC4 (zinc finger)"/>
    <property type="match status" value="1"/>
</dbReference>
<feature type="compositionally biased region" description="Basic and acidic residues" evidence="12">
    <location>
        <begin position="111"/>
        <end position="139"/>
    </location>
</feature>
<evidence type="ECO:0000313" key="15">
    <source>
        <dbReference type="Proteomes" id="UP001085076"/>
    </source>
</evidence>
<dbReference type="EMBL" id="JAGGNH010000006">
    <property type="protein sequence ID" value="KAJ0969113.1"/>
    <property type="molecule type" value="Genomic_DNA"/>
</dbReference>
<dbReference type="GO" id="GO:0006302">
    <property type="term" value="P:double-strand break repair"/>
    <property type="evidence" value="ECO:0007669"/>
    <property type="project" value="TreeGrafter"/>
</dbReference>
<evidence type="ECO:0000256" key="5">
    <source>
        <dbReference type="ARBA" id="ARBA00022723"/>
    </source>
</evidence>
<dbReference type="Pfam" id="PF00097">
    <property type="entry name" value="zf-C3HC4"/>
    <property type="match status" value="1"/>
</dbReference>
<dbReference type="InterPro" id="IPR017907">
    <property type="entry name" value="Znf_RING_CS"/>
</dbReference>
<sequence>MAAREDHETPLEKLPRRLEEEMKDESMLSPGFRSAAALAGWDEEALLLASLIVEDTPVRESRHKKRPGLLSKTPSSTHSIRKRRSQRQSPGSMPAVVLCLDDEEKGDQEDVGEKRREEGDDGVNEKEKNGEEGVSVEKDSGNGVPCIDRLREELSCAICLEVCFEPSTTPCGHSFCMKCLKSSASKCGKKCPKCRQLISNVRSYTVNTVLWNTIQLLFPKDIEVRKKAIKTKSPTSEAKIKTSLERRIRNTITRNARTISHAPRAITRDDDNNSSNRRIAPNQSQDAALALRLQREEFMEAFGENDTEQQPRNISVYAARNNLRAMASRAANFRRRGRFPFILD</sequence>
<dbReference type="PROSITE" id="PS50089">
    <property type="entry name" value="ZF_RING_2"/>
    <property type="match status" value="1"/>
</dbReference>
<evidence type="ECO:0000256" key="4">
    <source>
        <dbReference type="ARBA" id="ARBA00022679"/>
    </source>
</evidence>
<keyword evidence="4" id="KW-0808">Transferase</keyword>
<evidence type="ECO:0000256" key="2">
    <source>
        <dbReference type="ARBA" id="ARBA00004123"/>
    </source>
</evidence>
<gene>
    <name evidence="14" type="ORF">J5N97_021990</name>
</gene>
<feature type="domain" description="RING-type" evidence="13">
    <location>
        <begin position="156"/>
        <end position="195"/>
    </location>
</feature>
<keyword evidence="6" id="KW-0227">DNA damage</keyword>
<feature type="compositionally biased region" description="Basic and acidic residues" evidence="12">
    <location>
        <begin position="1"/>
        <end position="26"/>
    </location>
</feature>
<keyword evidence="7 11" id="KW-0863">Zinc-finger</keyword>
<feature type="compositionally biased region" description="Polar residues" evidence="12">
    <location>
        <begin position="273"/>
        <end position="284"/>
    </location>
</feature>
<dbReference type="GO" id="GO:0031491">
    <property type="term" value="F:nucleosome binding"/>
    <property type="evidence" value="ECO:0007669"/>
    <property type="project" value="TreeGrafter"/>
</dbReference>
<dbReference type="SUPFAM" id="SSF57850">
    <property type="entry name" value="RING/U-box"/>
    <property type="match status" value="1"/>
</dbReference>
<dbReference type="GO" id="GO:0061630">
    <property type="term" value="F:ubiquitin protein ligase activity"/>
    <property type="evidence" value="ECO:0007669"/>
    <property type="project" value="UniProtKB-EC"/>
</dbReference>
<dbReference type="PROSITE" id="PS00518">
    <property type="entry name" value="ZF_RING_1"/>
    <property type="match status" value="1"/>
</dbReference>
<feature type="region of interest" description="Disordered" evidence="12">
    <location>
        <begin position="262"/>
        <end position="284"/>
    </location>
</feature>
<dbReference type="OrthoDB" id="6105938at2759"/>
<keyword evidence="9" id="KW-0862">Zinc</keyword>
<reference evidence="14" key="1">
    <citation type="submission" date="2021-03" db="EMBL/GenBank/DDBJ databases">
        <authorList>
            <person name="Li Z."/>
            <person name="Yang C."/>
        </authorList>
    </citation>
    <scope>NUCLEOTIDE SEQUENCE</scope>
    <source>
        <strain evidence="14">Dzin_1.0</strain>
        <tissue evidence="14">Leaf</tissue>
    </source>
</reference>
<keyword evidence="15" id="KW-1185">Reference proteome</keyword>
<dbReference type="InterPro" id="IPR013083">
    <property type="entry name" value="Znf_RING/FYVE/PHD"/>
</dbReference>
<keyword evidence="5" id="KW-0479">Metal-binding</keyword>
<reference evidence="14" key="2">
    <citation type="journal article" date="2022" name="Hortic Res">
        <title>The genome of Dioscorea zingiberensis sheds light on the biosynthesis, origin and evolution of the medicinally important diosgenin saponins.</title>
        <authorList>
            <person name="Li Y."/>
            <person name="Tan C."/>
            <person name="Li Z."/>
            <person name="Guo J."/>
            <person name="Li S."/>
            <person name="Chen X."/>
            <person name="Wang C."/>
            <person name="Dai X."/>
            <person name="Yang H."/>
            <person name="Song W."/>
            <person name="Hou L."/>
            <person name="Xu J."/>
            <person name="Tong Z."/>
            <person name="Xu A."/>
            <person name="Yuan X."/>
            <person name="Wang W."/>
            <person name="Yang Q."/>
            <person name="Chen L."/>
            <person name="Sun Z."/>
            <person name="Wang K."/>
            <person name="Pan B."/>
            <person name="Chen J."/>
            <person name="Bao Y."/>
            <person name="Liu F."/>
            <person name="Qi X."/>
            <person name="Gang D.R."/>
            <person name="Wen J."/>
            <person name="Li J."/>
        </authorList>
    </citation>
    <scope>NUCLEOTIDE SEQUENCE</scope>
    <source>
        <strain evidence="14">Dzin_1.0</strain>
    </source>
</reference>
<dbReference type="InterPro" id="IPR018957">
    <property type="entry name" value="Znf_C3HC4_RING-type"/>
</dbReference>
<proteinExistence type="predicted"/>
<evidence type="ECO:0000256" key="1">
    <source>
        <dbReference type="ARBA" id="ARBA00000900"/>
    </source>
</evidence>
<comment type="catalytic activity">
    <reaction evidence="1">
        <text>S-ubiquitinyl-[E2 ubiquitin-conjugating enzyme]-L-cysteine + [acceptor protein]-L-lysine = [E2 ubiquitin-conjugating enzyme]-L-cysteine + N(6)-ubiquitinyl-[acceptor protein]-L-lysine.</text>
        <dbReference type="EC" id="2.3.2.27"/>
    </reaction>
</comment>
<evidence type="ECO:0000256" key="7">
    <source>
        <dbReference type="ARBA" id="ARBA00022771"/>
    </source>
</evidence>
<dbReference type="AlphaFoldDB" id="A0A9D5CAB9"/>
<dbReference type="Proteomes" id="UP001085076">
    <property type="component" value="Miscellaneous, Linkage group lg06"/>
</dbReference>
<dbReference type="InterPro" id="IPR001841">
    <property type="entry name" value="Znf_RING"/>
</dbReference>
<feature type="region of interest" description="Disordered" evidence="12">
    <location>
        <begin position="1"/>
        <end position="30"/>
    </location>
</feature>
<evidence type="ECO:0000256" key="6">
    <source>
        <dbReference type="ARBA" id="ARBA00022763"/>
    </source>
</evidence>
<keyword evidence="10" id="KW-0539">Nucleus</keyword>
<comment type="subcellular location">
    <subcellularLocation>
        <location evidence="2">Nucleus</location>
    </subcellularLocation>
</comment>
<evidence type="ECO:0000256" key="8">
    <source>
        <dbReference type="ARBA" id="ARBA00022786"/>
    </source>
</evidence>
<evidence type="ECO:0000256" key="3">
    <source>
        <dbReference type="ARBA" id="ARBA00012483"/>
    </source>
</evidence>
<evidence type="ECO:0000256" key="11">
    <source>
        <dbReference type="PROSITE-ProRule" id="PRU00175"/>
    </source>
</evidence>
<comment type="caution">
    <text evidence="14">The sequence shown here is derived from an EMBL/GenBank/DDBJ whole genome shotgun (WGS) entry which is preliminary data.</text>
</comment>
<evidence type="ECO:0000256" key="9">
    <source>
        <dbReference type="ARBA" id="ARBA00022833"/>
    </source>
</evidence>